<keyword evidence="3" id="KW-1185">Reference proteome</keyword>
<dbReference type="EMBL" id="BTSX01000003">
    <property type="protein sequence ID" value="GMS87373.1"/>
    <property type="molecule type" value="Genomic_DNA"/>
</dbReference>
<evidence type="ECO:0000313" key="3">
    <source>
        <dbReference type="Proteomes" id="UP001432027"/>
    </source>
</evidence>
<evidence type="ECO:0000256" key="1">
    <source>
        <dbReference type="SAM" id="MobiDB-lite"/>
    </source>
</evidence>
<reference evidence="2" key="1">
    <citation type="submission" date="2023-10" db="EMBL/GenBank/DDBJ databases">
        <title>Genome assembly of Pristionchus species.</title>
        <authorList>
            <person name="Yoshida K."/>
            <person name="Sommer R.J."/>
        </authorList>
    </citation>
    <scope>NUCLEOTIDE SEQUENCE</scope>
    <source>
        <strain evidence="2">RS0144</strain>
    </source>
</reference>
<comment type="caution">
    <text evidence="2">The sequence shown here is derived from an EMBL/GenBank/DDBJ whole genome shotgun (WGS) entry which is preliminary data.</text>
</comment>
<gene>
    <name evidence="2" type="ORF">PENTCL1PPCAC_9548</name>
</gene>
<name>A0AAV5T3E0_9BILA</name>
<organism evidence="2 3">
    <name type="scientific">Pristionchus entomophagus</name>
    <dbReference type="NCBI Taxonomy" id="358040"/>
    <lineage>
        <taxon>Eukaryota</taxon>
        <taxon>Metazoa</taxon>
        <taxon>Ecdysozoa</taxon>
        <taxon>Nematoda</taxon>
        <taxon>Chromadorea</taxon>
        <taxon>Rhabditida</taxon>
        <taxon>Rhabditina</taxon>
        <taxon>Diplogasteromorpha</taxon>
        <taxon>Diplogasteroidea</taxon>
        <taxon>Neodiplogasteridae</taxon>
        <taxon>Pristionchus</taxon>
    </lineage>
</organism>
<sequence>QGVKYRSTGKEKKKKSWPVMDYSLPSERNKPSREERKLQADLDRVAKMERMTESKNLVKRASQNAHSKKSTKKGDAAKTMMEDDGEKKEDYDDVIVKSPVDGSPTTGRNSKLPSSELCDETAFDDIDSD</sequence>
<protein>
    <submittedName>
        <fullName evidence="2">Uncharacterized protein</fullName>
    </submittedName>
</protein>
<feature type="non-terminal residue" evidence="2">
    <location>
        <position position="1"/>
    </location>
</feature>
<feature type="region of interest" description="Disordered" evidence="1">
    <location>
        <begin position="1"/>
        <end position="129"/>
    </location>
</feature>
<proteinExistence type="predicted"/>
<dbReference type="AlphaFoldDB" id="A0AAV5T3E0"/>
<feature type="compositionally biased region" description="Polar residues" evidence="1">
    <location>
        <begin position="103"/>
        <end position="113"/>
    </location>
</feature>
<feature type="compositionally biased region" description="Basic and acidic residues" evidence="1">
    <location>
        <begin position="27"/>
        <end position="53"/>
    </location>
</feature>
<feature type="compositionally biased region" description="Acidic residues" evidence="1">
    <location>
        <begin position="117"/>
        <end position="129"/>
    </location>
</feature>
<evidence type="ECO:0000313" key="2">
    <source>
        <dbReference type="EMBL" id="GMS87373.1"/>
    </source>
</evidence>
<dbReference type="Proteomes" id="UP001432027">
    <property type="component" value="Unassembled WGS sequence"/>
</dbReference>
<accession>A0AAV5T3E0</accession>